<reference evidence="2" key="2">
    <citation type="submission" date="2020-09" db="EMBL/GenBank/DDBJ databases">
        <authorList>
            <person name="Sun Q."/>
            <person name="Zhou Y."/>
        </authorList>
    </citation>
    <scope>NUCLEOTIDE SEQUENCE</scope>
    <source>
        <strain evidence="2">CGMCC 1.12195</strain>
    </source>
</reference>
<gene>
    <name evidence="2" type="ORF">GCM10007415_22340</name>
</gene>
<dbReference type="InterPro" id="IPR050344">
    <property type="entry name" value="Peptidase_M1_aminopeptidases"/>
</dbReference>
<organism evidence="2 3">
    <name type="scientific">Parapedobacter pyrenivorans</name>
    <dbReference type="NCBI Taxonomy" id="1305674"/>
    <lineage>
        <taxon>Bacteria</taxon>
        <taxon>Pseudomonadati</taxon>
        <taxon>Bacteroidota</taxon>
        <taxon>Sphingobacteriia</taxon>
        <taxon>Sphingobacteriales</taxon>
        <taxon>Sphingobacteriaceae</taxon>
        <taxon>Parapedobacter</taxon>
    </lineage>
</organism>
<dbReference type="GO" id="GO:0070006">
    <property type="term" value="F:metalloaminopeptidase activity"/>
    <property type="evidence" value="ECO:0007669"/>
    <property type="project" value="TreeGrafter"/>
</dbReference>
<dbReference type="Gene3D" id="1.10.390.10">
    <property type="entry name" value="Neutral Protease Domain 2"/>
    <property type="match status" value="1"/>
</dbReference>
<comment type="caution">
    <text evidence="2">The sequence shown here is derived from an EMBL/GenBank/DDBJ whole genome shotgun (WGS) entry which is preliminary data.</text>
</comment>
<reference evidence="2" key="1">
    <citation type="journal article" date="2014" name="Int. J. Syst. Evol. Microbiol.">
        <title>Complete genome sequence of Corynebacterium casei LMG S-19264T (=DSM 44701T), isolated from a smear-ripened cheese.</title>
        <authorList>
            <consortium name="US DOE Joint Genome Institute (JGI-PGF)"/>
            <person name="Walter F."/>
            <person name="Albersmeier A."/>
            <person name="Kalinowski J."/>
            <person name="Ruckert C."/>
        </authorList>
    </citation>
    <scope>NUCLEOTIDE SEQUENCE</scope>
    <source>
        <strain evidence="2">CGMCC 1.12195</strain>
    </source>
</reference>
<dbReference type="GO" id="GO:0005615">
    <property type="term" value="C:extracellular space"/>
    <property type="evidence" value="ECO:0007669"/>
    <property type="project" value="TreeGrafter"/>
</dbReference>
<evidence type="ECO:0000313" key="2">
    <source>
        <dbReference type="EMBL" id="GGG87945.1"/>
    </source>
</evidence>
<dbReference type="EMBL" id="BMER01000001">
    <property type="protein sequence ID" value="GGG87945.1"/>
    <property type="molecule type" value="Genomic_DNA"/>
</dbReference>
<dbReference type="AlphaFoldDB" id="A0A917HSL4"/>
<dbReference type="Pfam" id="PF01433">
    <property type="entry name" value="Peptidase_M1"/>
    <property type="match status" value="1"/>
</dbReference>
<sequence>MAKDENTQFLKSANYEKKYRTYQNLPQPTVVAVKTRINLYPSENAYTIDGTYSIKNLTGQPINSILFNFDEALQLKKAVFTFNGQPSELKEKTEVLTLTTPLAPGNEAKLDFSLRYQWHSVNGHDPMNAIFENGSFMRISRYFPAIGYQSGYEIPENKKDKRVEFGLGEPTGIKKLEAPETNLQDFIDLDITVSTTSRQTAIGTGELVKQWKQGDRNYFQYNVQDIPFRFAVSSAEYAVKKAAHKGIEVKVFYHPSHFENVNRLIEDAKQSLDYCTRNFGDYPFKSVSFVEVSSFTAGFSATAYPSAIFMTENMAFHTNVEANKGQDVINELVAHELSHFWWGNNQISPDDREGAVMLTESLAMYTEMMLYKEKYGEKEMKKRLKIHEQIYQSEKGFSELQPLFKVTSEHTHLSYSKGAIVMVKLSEEIGEQRLNNILKNFMTNYKYPKRATTLDFLKELKQELIPYEYERIESLFTQ</sequence>
<feature type="domain" description="Peptidase M1 membrane alanine aminopeptidase" evidence="1">
    <location>
        <begin position="266"/>
        <end position="463"/>
    </location>
</feature>
<protein>
    <recommendedName>
        <fullName evidence="1">Peptidase M1 membrane alanine aminopeptidase domain-containing protein</fullName>
    </recommendedName>
</protein>
<dbReference type="InterPro" id="IPR014782">
    <property type="entry name" value="Peptidase_M1_dom"/>
</dbReference>
<dbReference type="InterPro" id="IPR027268">
    <property type="entry name" value="Peptidase_M4/M1_CTD_sf"/>
</dbReference>
<proteinExistence type="predicted"/>
<name>A0A917HSL4_9SPHI</name>
<dbReference type="GO" id="GO:0042277">
    <property type="term" value="F:peptide binding"/>
    <property type="evidence" value="ECO:0007669"/>
    <property type="project" value="TreeGrafter"/>
</dbReference>
<dbReference type="Proteomes" id="UP000660862">
    <property type="component" value="Unassembled WGS sequence"/>
</dbReference>
<evidence type="ECO:0000259" key="1">
    <source>
        <dbReference type="Pfam" id="PF01433"/>
    </source>
</evidence>
<dbReference type="GO" id="GO:0016020">
    <property type="term" value="C:membrane"/>
    <property type="evidence" value="ECO:0007669"/>
    <property type="project" value="TreeGrafter"/>
</dbReference>
<dbReference type="GO" id="GO:0008270">
    <property type="term" value="F:zinc ion binding"/>
    <property type="evidence" value="ECO:0007669"/>
    <property type="project" value="InterPro"/>
</dbReference>
<dbReference type="GO" id="GO:0043171">
    <property type="term" value="P:peptide catabolic process"/>
    <property type="evidence" value="ECO:0007669"/>
    <property type="project" value="TreeGrafter"/>
</dbReference>
<dbReference type="PANTHER" id="PTHR11533">
    <property type="entry name" value="PROTEASE M1 ZINC METALLOPROTEASE"/>
    <property type="match status" value="1"/>
</dbReference>
<evidence type="ECO:0000313" key="3">
    <source>
        <dbReference type="Proteomes" id="UP000660862"/>
    </source>
</evidence>
<keyword evidence="3" id="KW-1185">Reference proteome</keyword>
<accession>A0A917HSL4</accession>
<dbReference type="PANTHER" id="PTHR11533:SF174">
    <property type="entry name" value="PUROMYCIN-SENSITIVE AMINOPEPTIDASE-RELATED"/>
    <property type="match status" value="1"/>
</dbReference>
<dbReference type="GO" id="GO:0005737">
    <property type="term" value="C:cytoplasm"/>
    <property type="evidence" value="ECO:0007669"/>
    <property type="project" value="TreeGrafter"/>
</dbReference>
<dbReference type="SUPFAM" id="SSF55486">
    <property type="entry name" value="Metalloproteases ('zincins'), catalytic domain"/>
    <property type="match status" value="1"/>
</dbReference>